<evidence type="ECO:0000256" key="2">
    <source>
        <dbReference type="ARBA" id="ARBA00023125"/>
    </source>
</evidence>
<dbReference type="SMART" id="SM00418">
    <property type="entry name" value="HTH_ARSR"/>
    <property type="match status" value="1"/>
</dbReference>
<organism evidence="6 7">
    <name type="scientific">Paractinoplanes globisporus</name>
    <dbReference type="NCBI Taxonomy" id="113565"/>
    <lineage>
        <taxon>Bacteria</taxon>
        <taxon>Bacillati</taxon>
        <taxon>Actinomycetota</taxon>
        <taxon>Actinomycetes</taxon>
        <taxon>Micromonosporales</taxon>
        <taxon>Micromonosporaceae</taxon>
        <taxon>Paractinoplanes</taxon>
    </lineage>
</organism>
<protein>
    <submittedName>
        <fullName evidence="6">ArsR/SmtB family transcription factor</fullName>
    </submittedName>
</protein>
<dbReference type="Pfam" id="PF01022">
    <property type="entry name" value="HTH_5"/>
    <property type="match status" value="1"/>
</dbReference>
<dbReference type="Gene3D" id="1.10.10.10">
    <property type="entry name" value="Winged helix-like DNA-binding domain superfamily/Winged helix DNA-binding domain"/>
    <property type="match status" value="1"/>
</dbReference>
<dbReference type="InterPro" id="IPR001845">
    <property type="entry name" value="HTH_ArsR_DNA-bd_dom"/>
</dbReference>
<dbReference type="InterPro" id="IPR036388">
    <property type="entry name" value="WH-like_DNA-bd_sf"/>
</dbReference>
<evidence type="ECO:0000313" key="6">
    <source>
        <dbReference type="EMBL" id="MFF5292965.1"/>
    </source>
</evidence>
<keyword evidence="1" id="KW-0805">Transcription regulation</keyword>
<gene>
    <name evidence="6" type="ORF">ACFY35_26265</name>
</gene>
<evidence type="ECO:0000256" key="3">
    <source>
        <dbReference type="ARBA" id="ARBA00023163"/>
    </source>
</evidence>
<dbReference type="InterPro" id="IPR012318">
    <property type="entry name" value="HTH_CRP"/>
</dbReference>
<dbReference type="InterPro" id="IPR051011">
    <property type="entry name" value="Metal_resp_trans_reg"/>
</dbReference>
<sequence length="338" mass="36703">MIRIEIDEPTLARTRIAISPLAEVYCGLALLQRNPDGAPWPYDGWALRAREILRTDPATAPLSVYFDAPSTSPDFLCPIPLTATPTLEEQLDQLRSTPASTVEEQFAKYYPSGELPSFFRPFRDNRVGAFDRLADGLAAYWEAAIAPYWPAMRAALDEEVLLRARALASDGPDALLSRLHERVRWERPVLTLVKPLDQSFEAVNQRLLLVPLIFSRGALMCSSDHADIVMVTYQARGAAVLASAPPASSVADDRLAILVGRGRATVLRALTVPATTTGLATALGLAPSTISEHLTGLQAAGVVHRRRAGRRVLYGLEPAGIALVNLLGDDSARTEFVS</sequence>
<reference evidence="6 7" key="1">
    <citation type="submission" date="2024-10" db="EMBL/GenBank/DDBJ databases">
        <title>The Natural Products Discovery Center: Release of the First 8490 Sequenced Strains for Exploring Actinobacteria Biosynthetic Diversity.</title>
        <authorList>
            <person name="Kalkreuter E."/>
            <person name="Kautsar S.A."/>
            <person name="Yang D."/>
            <person name="Bader C.D."/>
            <person name="Teijaro C.N."/>
            <person name="Fluegel L."/>
            <person name="Davis C.M."/>
            <person name="Simpson J.R."/>
            <person name="Lauterbach L."/>
            <person name="Steele A.D."/>
            <person name="Gui C."/>
            <person name="Meng S."/>
            <person name="Li G."/>
            <person name="Viehrig K."/>
            <person name="Ye F."/>
            <person name="Su P."/>
            <person name="Kiefer A.F."/>
            <person name="Nichols A."/>
            <person name="Cepeda A.J."/>
            <person name="Yan W."/>
            <person name="Fan B."/>
            <person name="Jiang Y."/>
            <person name="Adhikari A."/>
            <person name="Zheng C.-J."/>
            <person name="Schuster L."/>
            <person name="Cowan T.M."/>
            <person name="Smanski M.J."/>
            <person name="Chevrette M.G."/>
            <person name="De Carvalho L.P.S."/>
            <person name="Shen B."/>
        </authorList>
    </citation>
    <scope>NUCLEOTIDE SEQUENCE [LARGE SCALE GENOMIC DNA]</scope>
    <source>
        <strain evidence="6 7">NPDC000087</strain>
    </source>
</reference>
<feature type="domain" description="HTH crp-type" evidence="5">
    <location>
        <begin position="266"/>
        <end position="315"/>
    </location>
</feature>
<name>A0ABW6WKJ5_9ACTN</name>
<dbReference type="EMBL" id="JBIAZU010000004">
    <property type="protein sequence ID" value="MFF5292965.1"/>
    <property type="molecule type" value="Genomic_DNA"/>
</dbReference>
<comment type="caution">
    <text evidence="6">The sequence shown here is derived from an EMBL/GenBank/DDBJ whole genome shotgun (WGS) entry which is preliminary data.</text>
</comment>
<accession>A0ABW6WKJ5</accession>
<evidence type="ECO:0000259" key="4">
    <source>
        <dbReference type="SMART" id="SM00418"/>
    </source>
</evidence>
<dbReference type="InterPro" id="IPR036390">
    <property type="entry name" value="WH_DNA-bd_sf"/>
</dbReference>
<dbReference type="SUPFAM" id="SSF46785">
    <property type="entry name" value="Winged helix' DNA-binding domain"/>
    <property type="match status" value="1"/>
</dbReference>
<evidence type="ECO:0000256" key="1">
    <source>
        <dbReference type="ARBA" id="ARBA00023015"/>
    </source>
</evidence>
<feature type="domain" description="HTH arsR-type" evidence="4">
    <location>
        <begin position="253"/>
        <end position="328"/>
    </location>
</feature>
<evidence type="ECO:0000313" key="7">
    <source>
        <dbReference type="Proteomes" id="UP001602245"/>
    </source>
</evidence>
<dbReference type="InterPro" id="IPR011991">
    <property type="entry name" value="ArsR-like_HTH"/>
</dbReference>
<dbReference type="PANTHER" id="PTHR43132">
    <property type="entry name" value="ARSENICAL RESISTANCE OPERON REPRESSOR ARSR-RELATED"/>
    <property type="match status" value="1"/>
</dbReference>
<keyword evidence="7" id="KW-1185">Reference proteome</keyword>
<dbReference type="SMART" id="SM00419">
    <property type="entry name" value="HTH_CRP"/>
    <property type="match status" value="1"/>
</dbReference>
<dbReference type="RefSeq" id="WP_020512592.1">
    <property type="nucleotide sequence ID" value="NZ_JBIAZU010000004.1"/>
</dbReference>
<dbReference type="Proteomes" id="UP001602245">
    <property type="component" value="Unassembled WGS sequence"/>
</dbReference>
<keyword evidence="3" id="KW-0804">Transcription</keyword>
<dbReference type="PANTHER" id="PTHR43132:SF8">
    <property type="entry name" value="HTH-TYPE TRANSCRIPTIONAL REGULATOR KMTR"/>
    <property type="match status" value="1"/>
</dbReference>
<evidence type="ECO:0000259" key="5">
    <source>
        <dbReference type="SMART" id="SM00419"/>
    </source>
</evidence>
<dbReference type="CDD" id="cd00090">
    <property type="entry name" value="HTH_ARSR"/>
    <property type="match status" value="1"/>
</dbReference>
<keyword evidence="2" id="KW-0238">DNA-binding</keyword>
<proteinExistence type="predicted"/>